<sequence>MANENLANPIEIQASYIIPEILPNNFGEVYTRIVLNGASDMGKVAERANDAGNEAYQAQLRNDEQDIILDDHEQRIKSAEETLEQHTAQLANHETRITAAEEKIVDHEIRIKAAEERLGDHETRLTTAESDITYLTEKVSEIDADYVSLGRETTQILASPISVKDSYSVNGVQVVGTRVTGFTASTGTASKSGFDANKTYAVGATYSQAEMQALSSALTETRKSLKALEDMARAHGLID</sequence>
<organism evidence="2 3">
    <name type="scientific">Providencia huashanensis</name>
    <dbReference type="NCBI Taxonomy" id="3037798"/>
    <lineage>
        <taxon>Bacteria</taxon>
        <taxon>Pseudomonadati</taxon>
        <taxon>Pseudomonadota</taxon>
        <taxon>Gammaproteobacteria</taxon>
        <taxon>Enterobacterales</taxon>
        <taxon>Morganellaceae</taxon>
        <taxon>Providencia</taxon>
    </lineage>
</organism>
<reference evidence="2" key="1">
    <citation type="submission" date="2023-03" db="EMBL/GenBank/DDBJ databases">
        <title>a new species belonging to Providencia genus.</title>
        <authorList>
            <person name="Yang W."/>
            <person name="Hu F."/>
            <person name="Shen S."/>
            <person name="Ding L."/>
            <person name="Yin D."/>
        </authorList>
    </citation>
    <scope>NUCLEOTIDE SEQUENCE</scope>
    <source>
        <strain evidence="2">CRE-3FA-0001</strain>
    </source>
</reference>
<evidence type="ECO:0000313" key="2">
    <source>
        <dbReference type="EMBL" id="MDG4696409.1"/>
    </source>
</evidence>
<dbReference type="Proteomes" id="UP001156701">
    <property type="component" value="Unassembled WGS sequence"/>
</dbReference>
<protein>
    <submittedName>
        <fullName evidence="2">Phage tail protein</fullName>
    </submittedName>
</protein>
<evidence type="ECO:0000256" key="1">
    <source>
        <dbReference type="SAM" id="Coils"/>
    </source>
</evidence>
<dbReference type="Gene3D" id="6.10.140.940">
    <property type="match status" value="1"/>
</dbReference>
<name>A0AA42JZF4_9GAMM</name>
<dbReference type="SUPFAM" id="SSF57997">
    <property type="entry name" value="Tropomyosin"/>
    <property type="match status" value="1"/>
</dbReference>
<feature type="coiled-coil region" evidence="1">
    <location>
        <begin position="62"/>
        <end position="131"/>
    </location>
</feature>
<dbReference type="AlphaFoldDB" id="A0AA42JZF4"/>
<proteinExistence type="predicted"/>
<evidence type="ECO:0000313" key="3">
    <source>
        <dbReference type="Proteomes" id="UP001156701"/>
    </source>
</evidence>
<gene>
    <name evidence="2" type="ORF">P7V44_09175</name>
</gene>
<dbReference type="Gene3D" id="1.20.5.340">
    <property type="match status" value="1"/>
</dbReference>
<comment type="caution">
    <text evidence="2">The sequence shown here is derived from an EMBL/GenBank/DDBJ whole genome shotgun (WGS) entry which is preliminary data.</text>
</comment>
<dbReference type="RefSeq" id="WP_278030735.1">
    <property type="nucleotide sequence ID" value="NZ_JARRYG010000008.1"/>
</dbReference>
<dbReference type="EMBL" id="JARRYG010000008">
    <property type="protein sequence ID" value="MDG4696409.1"/>
    <property type="molecule type" value="Genomic_DNA"/>
</dbReference>
<keyword evidence="1" id="KW-0175">Coiled coil</keyword>
<accession>A0AA42JZF4</accession>